<organism evidence="2 3">
    <name type="scientific">Methanocella paludicola (strain DSM 17711 / JCM 13418 / NBRC 101707 / SANAE)</name>
    <dbReference type="NCBI Taxonomy" id="304371"/>
    <lineage>
        <taxon>Archaea</taxon>
        <taxon>Methanobacteriati</taxon>
        <taxon>Methanobacteriota</taxon>
        <taxon>Stenosarchaea group</taxon>
        <taxon>Methanomicrobia</taxon>
        <taxon>Methanocellales</taxon>
        <taxon>Methanocellaceae</taxon>
        <taxon>Methanocella</taxon>
    </lineage>
</organism>
<evidence type="ECO:0000256" key="1">
    <source>
        <dbReference type="SAM" id="MobiDB-lite"/>
    </source>
</evidence>
<feature type="compositionally biased region" description="Basic and acidic residues" evidence="1">
    <location>
        <begin position="12"/>
        <end position="25"/>
    </location>
</feature>
<reference evidence="2 3" key="2">
    <citation type="journal article" date="2008" name="Int. J. Syst. Evol. Microbiol.">
        <title>Methanocella paludicola gen. nov., sp. nov., a methane-producing archaeon, the first isolate of the lineage 'Rice Cluster I', and proposal of the new archaeal order Methanocellales ord. nov.</title>
        <authorList>
            <person name="Sakai S."/>
            <person name="Imachi H."/>
            <person name="Hanada S."/>
            <person name="Ohashi A."/>
            <person name="Harada H."/>
            <person name="Kamagata Y."/>
        </authorList>
    </citation>
    <scope>NUCLEOTIDE SEQUENCE [LARGE SCALE GENOMIC DNA]</scope>
    <source>
        <strain evidence="3">DSM 17711 / JCM 13418 / NBRC 101707 / SANAE</strain>
    </source>
</reference>
<dbReference type="InParanoid" id="D1YXY3"/>
<reference evidence="2 3" key="1">
    <citation type="journal article" date="2007" name="Appl. Environ. Microbiol.">
        <title>Isolation of key methanogens for global methane emission from rice paddy fields: a novel isolate affiliated with the clone cluster rice cluster I.</title>
        <authorList>
            <person name="Sakai S."/>
            <person name="Imachi H."/>
            <person name="Sekiguchi Y."/>
            <person name="Ohashi A."/>
            <person name="Harada H."/>
            <person name="Kamagata Y."/>
        </authorList>
    </citation>
    <scope>NUCLEOTIDE SEQUENCE [LARGE SCALE GENOMIC DNA]</scope>
    <source>
        <strain evidence="3">DSM 17711 / JCM 13418 / NBRC 101707 / SANAE</strain>
    </source>
</reference>
<dbReference type="AlphaFoldDB" id="D1YXY3"/>
<evidence type="ECO:0000313" key="3">
    <source>
        <dbReference type="Proteomes" id="UP000001882"/>
    </source>
</evidence>
<name>D1YXY3_METPS</name>
<dbReference type="Proteomes" id="UP000001882">
    <property type="component" value="Chromosome"/>
</dbReference>
<feature type="region of interest" description="Disordered" evidence="1">
    <location>
        <begin position="1"/>
        <end position="26"/>
    </location>
</feature>
<protein>
    <submittedName>
        <fullName evidence="2">Uncharacterized protein</fullName>
    </submittedName>
</protein>
<proteinExistence type="predicted"/>
<dbReference type="KEGG" id="mpd:MCP_1233"/>
<dbReference type="EMBL" id="AP011532">
    <property type="protein sequence ID" value="BAI61305.1"/>
    <property type="molecule type" value="Genomic_DNA"/>
</dbReference>
<reference evidence="3" key="3">
    <citation type="journal article" date="2011" name="PLoS ONE">
        <title>Genome sequence of a mesophilic hydrogenotrophic methanogen Methanocella paludicola, the first cultivated representative of the order Methanocellales.</title>
        <authorList>
            <person name="Sakai S."/>
            <person name="Takaki Y."/>
            <person name="Shimamura S."/>
            <person name="Sekine M."/>
            <person name="Tajima T."/>
            <person name="Kosugi H."/>
            <person name="Ichikawa N."/>
            <person name="Tasumi E."/>
            <person name="Hiraki A.T."/>
            <person name="Shimizu A."/>
            <person name="Kato Y."/>
            <person name="Nishiko R."/>
            <person name="Mori K."/>
            <person name="Fujita N."/>
            <person name="Imachi H."/>
            <person name="Takai K."/>
        </authorList>
    </citation>
    <scope>NUCLEOTIDE SEQUENCE [LARGE SCALE GENOMIC DNA]</scope>
    <source>
        <strain evidence="3">DSM 17711 / JCM 13418 / NBRC 101707 / SANAE</strain>
    </source>
</reference>
<keyword evidence="3" id="KW-1185">Reference proteome</keyword>
<evidence type="ECO:0000313" key="2">
    <source>
        <dbReference type="EMBL" id="BAI61305.1"/>
    </source>
</evidence>
<accession>D1YXY3</accession>
<dbReference type="STRING" id="304371.MCP_1233"/>
<sequence>MLSEESIRPAGKPKEDSPDKYDDSPKLAQHAVEHVNIAVTTKKTAVALAFMTIVTKLSPPA</sequence>
<gene>
    <name evidence="2" type="ordered locus">MCP_1233</name>
</gene>